<accession>A0A8H9J2C4</accession>
<dbReference type="EMBL" id="BNAV01000006">
    <property type="protein sequence ID" value="GHF64487.1"/>
    <property type="molecule type" value="Genomic_DNA"/>
</dbReference>
<reference evidence="8" key="1">
    <citation type="journal article" date="2014" name="Int. J. Syst. Evol. Microbiol.">
        <title>Complete genome sequence of Corynebacterium casei LMG S-19264T (=DSM 44701T), isolated from a smear-ripened cheese.</title>
        <authorList>
            <consortium name="US DOE Joint Genome Institute (JGI-PGF)"/>
            <person name="Walter F."/>
            <person name="Albersmeier A."/>
            <person name="Kalinowski J."/>
            <person name="Ruckert C."/>
        </authorList>
    </citation>
    <scope>NUCLEOTIDE SEQUENCE</scope>
    <source>
        <strain evidence="8">CGMCC 4.7679</strain>
    </source>
</reference>
<evidence type="ECO:0000256" key="3">
    <source>
        <dbReference type="ARBA" id="ARBA00022630"/>
    </source>
</evidence>
<dbReference type="RefSeq" id="WP_145938004.1">
    <property type="nucleotide sequence ID" value="NZ_BNAV01000006.1"/>
</dbReference>
<dbReference type="InterPro" id="IPR013786">
    <property type="entry name" value="AcylCoA_DH/ox_N"/>
</dbReference>
<feature type="domain" description="Acyl-CoA dehydrogenase/oxidase N-terminal" evidence="7">
    <location>
        <begin position="11"/>
        <end position="99"/>
    </location>
</feature>
<evidence type="ECO:0000256" key="5">
    <source>
        <dbReference type="ARBA" id="ARBA00023002"/>
    </source>
</evidence>
<evidence type="ECO:0000259" key="7">
    <source>
        <dbReference type="Pfam" id="PF02771"/>
    </source>
</evidence>
<protein>
    <submittedName>
        <fullName evidence="8">Acyl-CoA dehydrogenase</fullName>
    </submittedName>
</protein>
<dbReference type="GO" id="GO:0003995">
    <property type="term" value="F:acyl-CoA dehydrogenase activity"/>
    <property type="evidence" value="ECO:0007669"/>
    <property type="project" value="TreeGrafter"/>
</dbReference>
<dbReference type="Pfam" id="PF00441">
    <property type="entry name" value="Acyl-CoA_dh_1"/>
    <property type="match status" value="1"/>
</dbReference>
<proteinExistence type="inferred from homology"/>
<dbReference type="PANTHER" id="PTHR43884">
    <property type="entry name" value="ACYL-COA DEHYDROGENASE"/>
    <property type="match status" value="1"/>
</dbReference>
<dbReference type="GO" id="GO:0050660">
    <property type="term" value="F:flavin adenine dinucleotide binding"/>
    <property type="evidence" value="ECO:0007669"/>
    <property type="project" value="InterPro"/>
</dbReference>
<dbReference type="SUPFAM" id="SSF47203">
    <property type="entry name" value="Acyl-CoA dehydrogenase C-terminal domain-like"/>
    <property type="match status" value="1"/>
</dbReference>
<evidence type="ECO:0000256" key="2">
    <source>
        <dbReference type="ARBA" id="ARBA00009347"/>
    </source>
</evidence>
<dbReference type="AlphaFoldDB" id="A0A8H9J2C4"/>
<keyword evidence="5" id="KW-0560">Oxidoreductase</keyword>
<dbReference type="SUPFAM" id="SSF56645">
    <property type="entry name" value="Acyl-CoA dehydrogenase NM domain-like"/>
    <property type="match status" value="1"/>
</dbReference>
<organism evidence="8 9">
    <name type="scientific">Amycolatopsis bartoniae</name>
    <dbReference type="NCBI Taxonomy" id="941986"/>
    <lineage>
        <taxon>Bacteria</taxon>
        <taxon>Bacillati</taxon>
        <taxon>Actinomycetota</taxon>
        <taxon>Actinomycetes</taxon>
        <taxon>Pseudonocardiales</taxon>
        <taxon>Pseudonocardiaceae</taxon>
        <taxon>Amycolatopsis</taxon>
    </lineage>
</organism>
<dbReference type="Gene3D" id="1.20.140.10">
    <property type="entry name" value="Butyryl-CoA Dehydrogenase, subunit A, domain 3"/>
    <property type="match status" value="1"/>
</dbReference>
<keyword evidence="4" id="KW-0274">FAD</keyword>
<gene>
    <name evidence="8" type="ORF">GCM10017566_42410</name>
</gene>
<evidence type="ECO:0000259" key="6">
    <source>
        <dbReference type="Pfam" id="PF00441"/>
    </source>
</evidence>
<evidence type="ECO:0000256" key="1">
    <source>
        <dbReference type="ARBA" id="ARBA00001974"/>
    </source>
</evidence>
<evidence type="ECO:0000256" key="4">
    <source>
        <dbReference type="ARBA" id="ARBA00022827"/>
    </source>
</evidence>
<keyword evidence="3" id="KW-0285">Flavoprotein</keyword>
<reference evidence="8" key="2">
    <citation type="submission" date="2020-09" db="EMBL/GenBank/DDBJ databases">
        <authorList>
            <person name="Sun Q."/>
            <person name="Zhou Y."/>
        </authorList>
    </citation>
    <scope>NUCLEOTIDE SEQUENCE</scope>
    <source>
        <strain evidence="8">CGMCC 4.7679</strain>
    </source>
</reference>
<comment type="similarity">
    <text evidence="2">Belongs to the acyl-CoA dehydrogenase family.</text>
</comment>
<dbReference type="Pfam" id="PF02771">
    <property type="entry name" value="Acyl-CoA_dh_N"/>
    <property type="match status" value="1"/>
</dbReference>
<dbReference type="InterPro" id="IPR009100">
    <property type="entry name" value="AcylCoA_DH/oxidase_NM_dom_sf"/>
</dbReference>
<dbReference type="Gene3D" id="2.40.110.10">
    <property type="entry name" value="Butyryl-CoA Dehydrogenase, subunit A, domain 2"/>
    <property type="match status" value="1"/>
</dbReference>
<dbReference type="Proteomes" id="UP000658656">
    <property type="component" value="Unassembled WGS sequence"/>
</dbReference>
<dbReference type="PANTHER" id="PTHR43884:SF20">
    <property type="entry name" value="ACYL-COA DEHYDROGENASE FADE28"/>
    <property type="match status" value="1"/>
</dbReference>
<evidence type="ECO:0000313" key="8">
    <source>
        <dbReference type="EMBL" id="GHF64487.1"/>
    </source>
</evidence>
<keyword evidence="9" id="KW-1185">Reference proteome</keyword>
<name>A0A8H9J2C4_9PSEU</name>
<dbReference type="OrthoDB" id="8677713at2"/>
<dbReference type="InterPro" id="IPR037069">
    <property type="entry name" value="AcylCoA_DH/ox_N_sf"/>
</dbReference>
<dbReference type="InterPro" id="IPR009075">
    <property type="entry name" value="AcylCo_DH/oxidase_C"/>
</dbReference>
<dbReference type="InterPro" id="IPR046373">
    <property type="entry name" value="Acyl-CoA_Oxase/DH_mid-dom_sf"/>
</dbReference>
<sequence length="350" mass="37403">MTFTDEQLALQKTVRAVVERHPQPWPILCGQVGVAALAIPEEYGGLGADLRELQVVAEELGRALAPSPFLGSAVLATSALLEAREEVAATRLLPNLAEGSVAALAWTSRDGDWDPGQAACVASDSVVDGRAHYVLDGEEADTVLVVAQTPSGLGLFEVDPQRVRRTASTSMDETRRLTEVGFDRAPAVQIGSGDFRPGLRRARDITCAVLAAEQAGTAARALELTVAYTKQREQFGRPVGGFQALKHRMADLHVLVETSRSAAFAVSEPGVDVSRLAAVAKAYCSEVLSTVAAEMIQLHGGIAITWEHDAHRFFKRAHGTTHLFGQPHHHLRRVVPSSAMASTPFPEGPS</sequence>
<comment type="cofactor">
    <cofactor evidence="1">
        <name>FAD</name>
        <dbReference type="ChEBI" id="CHEBI:57692"/>
    </cofactor>
</comment>
<evidence type="ECO:0000313" key="9">
    <source>
        <dbReference type="Proteomes" id="UP000658656"/>
    </source>
</evidence>
<feature type="domain" description="Acyl-CoA dehydrogenase/oxidase C-terminal" evidence="6">
    <location>
        <begin position="209"/>
        <end position="327"/>
    </location>
</feature>
<comment type="caution">
    <text evidence="8">The sequence shown here is derived from an EMBL/GenBank/DDBJ whole genome shotgun (WGS) entry which is preliminary data.</text>
</comment>
<dbReference type="InterPro" id="IPR036250">
    <property type="entry name" value="AcylCo_DH-like_C"/>
</dbReference>
<dbReference type="Gene3D" id="1.10.540.10">
    <property type="entry name" value="Acyl-CoA dehydrogenase/oxidase, N-terminal domain"/>
    <property type="match status" value="1"/>
</dbReference>